<reference evidence="1 2" key="1">
    <citation type="submission" date="2019-05" db="EMBL/GenBank/DDBJ databases">
        <title>Another draft genome of Portunus trituberculatus and its Hox gene families provides insights of decapod evolution.</title>
        <authorList>
            <person name="Jeong J.-H."/>
            <person name="Song I."/>
            <person name="Kim S."/>
            <person name="Choi T."/>
            <person name="Kim D."/>
            <person name="Ryu S."/>
            <person name="Kim W."/>
        </authorList>
    </citation>
    <scope>NUCLEOTIDE SEQUENCE [LARGE SCALE GENOMIC DNA]</scope>
    <source>
        <tissue evidence="1">Muscle</tissue>
    </source>
</reference>
<sequence length="120" mass="13834">MRTRGCEAYRGKGERLERLTIEGNILPDKYRTQFFFLLENELLILFTSSVYSNHTALNTRDDRQTGRHTTLAAASDPLLHSARLHQNLTSTHEFPVGFSYTAPHRIFTTQHSPETRQSSR</sequence>
<keyword evidence="2" id="KW-1185">Reference proteome</keyword>
<organism evidence="1 2">
    <name type="scientific">Portunus trituberculatus</name>
    <name type="common">Swimming crab</name>
    <name type="synonym">Neptunus trituberculatus</name>
    <dbReference type="NCBI Taxonomy" id="210409"/>
    <lineage>
        <taxon>Eukaryota</taxon>
        <taxon>Metazoa</taxon>
        <taxon>Ecdysozoa</taxon>
        <taxon>Arthropoda</taxon>
        <taxon>Crustacea</taxon>
        <taxon>Multicrustacea</taxon>
        <taxon>Malacostraca</taxon>
        <taxon>Eumalacostraca</taxon>
        <taxon>Eucarida</taxon>
        <taxon>Decapoda</taxon>
        <taxon>Pleocyemata</taxon>
        <taxon>Brachyura</taxon>
        <taxon>Eubrachyura</taxon>
        <taxon>Portunoidea</taxon>
        <taxon>Portunidae</taxon>
        <taxon>Portuninae</taxon>
        <taxon>Portunus</taxon>
    </lineage>
</organism>
<protein>
    <submittedName>
        <fullName evidence="1">Uncharacterized protein</fullName>
    </submittedName>
</protein>
<name>A0A5B7FJH5_PORTR</name>
<dbReference type="AlphaFoldDB" id="A0A5B7FJH5"/>
<proteinExistence type="predicted"/>
<gene>
    <name evidence="1" type="ORF">E2C01_038988</name>
</gene>
<comment type="caution">
    <text evidence="1">The sequence shown here is derived from an EMBL/GenBank/DDBJ whole genome shotgun (WGS) entry which is preliminary data.</text>
</comment>
<dbReference type="Proteomes" id="UP000324222">
    <property type="component" value="Unassembled WGS sequence"/>
</dbReference>
<dbReference type="EMBL" id="VSRR010006661">
    <property type="protein sequence ID" value="MPC45293.1"/>
    <property type="molecule type" value="Genomic_DNA"/>
</dbReference>
<evidence type="ECO:0000313" key="2">
    <source>
        <dbReference type="Proteomes" id="UP000324222"/>
    </source>
</evidence>
<accession>A0A5B7FJH5</accession>
<evidence type="ECO:0000313" key="1">
    <source>
        <dbReference type="EMBL" id="MPC45293.1"/>
    </source>
</evidence>